<dbReference type="EMBL" id="NEDP02074969">
    <property type="protein sequence ID" value="OWF36927.1"/>
    <property type="molecule type" value="Genomic_DNA"/>
</dbReference>
<keyword evidence="3" id="KW-1185">Reference proteome</keyword>
<dbReference type="PROSITE" id="PS51186">
    <property type="entry name" value="GNAT"/>
    <property type="match status" value="1"/>
</dbReference>
<name>A0A210PKB4_MIZYE</name>
<accession>A0A210PKB4</accession>
<dbReference type="PANTHER" id="PTHR47237:SF1">
    <property type="entry name" value="SLL0310 PROTEIN"/>
    <property type="match status" value="1"/>
</dbReference>
<dbReference type="Pfam" id="PF18014">
    <property type="entry name" value="Acetyltransf_18"/>
    <property type="match status" value="1"/>
</dbReference>
<dbReference type="OrthoDB" id="5771378at2759"/>
<feature type="domain" description="N-acetyltransferase" evidence="1">
    <location>
        <begin position="82"/>
        <end position="207"/>
    </location>
</feature>
<dbReference type="InterPro" id="IPR041496">
    <property type="entry name" value="YitH/HolE_GNAT"/>
</dbReference>
<organism evidence="2 3">
    <name type="scientific">Mizuhopecten yessoensis</name>
    <name type="common">Japanese scallop</name>
    <name type="synonym">Patinopecten yessoensis</name>
    <dbReference type="NCBI Taxonomy" id="6573"/>
    <lineage>
        <taxon>Eukaryota</taxon>
        <taxon>Metazoa</taxon>
        <taxon>Spiralia</taxon>
        <taxon>Lophotrochozoa</taxon>
        <taxon>Mollusca</taxon>
        <taxon>Bivalvia</taxon>
        <taxon>Autobranchia</taxon>
        <taxon>Pteriomorphia</taxon>
        <taxon>Pectinida</taxon>
        <taxon>Pectinoidea</taxon>
        <taxon>Pectinidae</taxon>
        <taxon>Mizuhopecten</taxon>
    </lineage>
</organism>
<sequence length="227" mass="25932">MASMGLWIVDRESQSERVGHQMFGDLAQRFSAGTNIGTFIWPHNVDRIKDHYGISVLKSYMTWYNYGRIDPDTLKPCTDERFKILPASDVDMADILSYDAEIHQIPREAYIQNWIHHEQSKTYVAMRNNKVCGYGVLRSQDSFNQIAPLYADNKHIAKAIIRHLAKHVPGQTVGFSSPLQNSSAIDFAEANNMMKYGRPLLMIFYKNKIDIDTDRVYAVSSNSFGNC</sequence>
<evidence type="ECO:0000313" key="3">
    <source>
        <dbReference type="Proteomes" id="UP000242188"/>
    </source>
</evidence>
<dbReference type="InterPro" id="IPR016181">
    <property type="entry name" value="Acyl_CoA_acyltransferase"/>
</dbReference>
<comment type="caution">
    <text evidence="2">The sequence shown here is derived from an EMBL/GenBank/DDBJ whole genome shotgun (WGS) entry which is preliminary data.</text>
</comment>
<dbReference type="STRING" id="6573.A0A210PKB4"/>
<evidence type="ECO:0000313" key="2">
    <source>
        <dbReference type="EMBL" id="OWF36927.1"/>
    </source>
</evidence>
<dbReference type="GO" id="GO:0016747">
    <property type="term" value="F:acyltransferase activity, transferring groups other than amino-acyl groups"/>
    <property type="evidence" value="ECO:0007669"/>
    <property type="project" value="InterPro"/>
</dbReference>
<reference evidence="2 3" key="1">
    <citation type="journal article" date="2017" name="Nat. Ecol. Evol.">
        <title>Scallop genome provides insights into evolution of bilaterian karyotype and development.</title>
        <authorList>
            <person name="Wang S."/>
            <person name="Zhang J."/>
            <person name="Jiao W."/>
            <person name="Li J."/>
            <person name="Xun X."/>
            <person name="Sun Y."/>
            <person name="Guo X."/>
            <person name="Huan P."/>
            <person name="Dong B."/>
            <person name="Zhang L."/>
            <person name="Hu X."/>
            <person name="Sun X."/>
            <person name="Wang J."/>
            <person name="Zhao C."/>
            <person name="Wang Y."/>
            <person name="Wang D."/>
            <person name="Huang X."/>
            <person name="Wang R."/>
            <person name="Lv J."/>
            <person name="Li Y."/>
            <person name="Zhang Z."/>
            <person name="Liu B."/>
            <person name="Lu W."/>
            <person name="Hui Y."/>
            <person name="Liang J."/>
            <person name="Zhou Z."/>
            <person name="Hou R."/>
            <person name="Li X."/>
            <person name="Liu Y."/>
            <person name="Li H."/>
            <person name="Ning X."/>
            <person name="Lin Y."/>
            <person name="Zhao L."/>
            <person name="Xing Q."/>
            <person name="Dou J."/>
            <person name="Li Y."/>
            <person name="Mao J."/>
            <person name="Guo H."/>
            <person name="Dou H."/>
            <person name="Li T."/>
            <person name="Mu C."/>
            <person name="Jiang W."/>
            <person name="Fu Q."/>
            <person name="Fu X."/>
            <person name="Miao Y."/>
            <person name="Liu J."/>
            <person name="Yu Q."/>
            <person name="Li R."/>
            <person name="Liao H."/>
            <person name="Li X."/>
            <person name="Kong Y."/>
            <person name="Jiang Z."/>
            <person name="Chourrout D."/>
            <person name="Li R."/>
            <person name="Bao Z."/>
        </authorList>
    </citation>
    <scope>NUCLEOTIDE SEQUENCE [LARGE SCALE GENOMIC DNA]</scope>
    <source>
        <strain evidence="2 3">PY_sf001</strain>
    </source>
</reference>
<dbReference type="InterPro" id="IPR052729">
    <property type="entry name" value="Acyl/Acetyltrans_Enzymes"/>
</dbReference>
<evidence type="ECO:0000259" key="1">
    <source>
        <dbReference type="PROSITE" id="PS51186"/>
    </source>
</evidence>
<protein>
    <recommendedName>
        <fullName evidence="1">N-acetyltransferase domain-containing protein</fullName>
    </recommendedName>
</protein>
<dbReference type="InterPro" id="IPR000182">
    <property type="entry name" value="GNAT_dom"/>
</dbReference>
<gene>
    <name evidence="2" type="ORF">KP79_PYT02636</name>
</gene>
<dbReference type="PANTHER" id="PTHR47237">
    <property type="entry name" value="SLL0310 PROTEIN"/>
    <property type="match status" value="1"/>
</dbReference>
<proteinExistence type="predicted"/>
<dbReference type="Proteomes" id="UP000242188">
    <property type="component" value="Unassembled WGS sequence"/>
</dbReference>
<dbReference type="Gene3D" id="3.40.630.90">
    <property type="match status" value="1"/>
</dbReference>
<dbReference type="SUPFAM" id="SSF55729">
    <property type="entry name" value="Acyl-CoA N-acyltransferases (Nat)"/>
    <property type="match status" value="1"/>
</dbReference>
<dbReference type="AlphaFoldDB" id="A0A210PKB4"/>